<protein>
    <submittedName>
        <fullName evidence="2">Uncharacterized protein</fullName>
    </submittedName>
</protein>
<dbReference type="Gramene" id="TuG1812G0700005291.01.T01">
    <property type="protein sequence ID" value="TuG1812G0700005291.01.T01.cds303247"/>
    <property type="gene ID" value="TuG1812G0700005291.01"/>
</dbReference>
<feature type="compositionally biased region" description="Basic and acidic residues" evidence="1">
    <location>
        <begin position="86"/>
        <end position="101"/>
    </location>
</feature>
<keyword evidence="3" id="KW-1185">Reference proteome</keyword>
<dbReference type="Proteomes" id="UP000015106">
    <property type="component" value="Chromosome 7"/>
</dbReference>
<feature type="region of interest" description="Disordered" evidence="1">
    <location>
        <begin position="46"/>
        <end position="142"/>
    </location>
</feature>
<proteinExistence type="predicted"/>
<reference evidence="2" key="3">
    <citation type="submission" date="2022-06" db="UniProtKB">
        <authorList>
            <consortium name="EnsemblPlants"/>
        </authorList>
    </citation>
    <scope>IDENTIFICATION</scope>
</reference>
<feature type="compositionally biased region" description="Low complexity" evidence="1">
    <location>
        <begin position="48"/>
        <end position="64"/>
    </location>
</feature>
<sequence>MTTSTGSAKNGRFAMPANPLSLPELICRVEENESIALYCFYQVHRSSSRFSGSSKKSRAVSSDSLRTTLADAGAGGCDGEPAGAAHGRDHPCPPPRHDARPHLPPPPMSPAASPLLRRRRRTAPPDAGDGRRASRGCYPPAH</sequence>
<accession>A0A8R7R7U0</accession>
<reference evidence="3" key="1">
    <citation type="journal article" date="2013" name="Nature">
        <title>Draft genome of the wheat A-genome progenitor Triticum urartu.</title>
        <authorList>
            <person name="Ling H.Q."/>
            <person name="Zhao S."/>
            <person name="Liu D."/>
            <person name="Wang J."/>
            <person name="Sun H."/>
            <person name="Zhang C."/>
            <person name="Fan H."/>
            <person name="Li D."/>
            <person name="Dong L."/>
            <person name="Tao Y."/>
            <person name="Gao C."/>
            <person name="Wu H."/>
            <person name="Li Y."/>
            <person name="Cui Y."/>
            <person name="Guo X."/>
            <person name="Zheng S."/>
            <person name="Wang B."/>
            <person name="Yu K."/>
            <person name="Liang Q."/>
            <person name="Yang W."/>
            <person name="Lou X."/>
            <person name="Chen J."/>
            <person name="Feng M."/>
            <person name="Jian J."/>
            <person name="Zhang X."/>
            <person name="Luo G."/>
            <person name="Jiang Y."/>
            <person name="Liu J."/>
            <person name="Wang Z."/>
            <person name="Sha Y."/>
            <person name="Zhang B."/>
            <person name="Wu H."/>
            <person name="Tang D."/>
            <person name="Shen Q."/>
            <person name="Xue P."/>
            <person name="Zou S."/>
            <person name="Wang X."/>
            <person name="Liu X."/>
            <person name="Wang F."/>
            <person name="Yang Y."/>
            <person name="An X."/>
            <person name="Dong Z."/>
            <person name="Zhang K."/>
            <person name="Zhang X."/>
            <person name="Luo M.C."/>
            <person name="Dvorak J."/>
            <person name="Tong Y."/>
            <person name="Wang J."/>
            <person name="Yang H."/>
            <person name="Li Z."/>
            <person name="Wang D."/>
            <person name="Zhang A."/>
            <person name="Wang J."/>
        </authorList>
    </citation>
    <scope>NUCLEOTIDE SEQUENCE</scope>
    <source>
        <strain evidence="3">cv. G1812</strain>
    </source>
</reference>
<name>A0A8R7R7U0_TRIUA</name>
<dbReference type="AlphaFoldDB" id="A0A8R7R7U0"/>
<evidence type="ECO:0000313" key="2">
    <source>
        <dbReference type="EnsemblPlants" id="TuG1812G0700005291.01.T01.cds303247"/>
    </source>
</evidence>
<evidence type="ECO:0000313" key="3">
    <source>
        <dbReference type="Proteomes" id="UP000015106"/>
    </source>
</evidence>
<evidence type="ECO:0000256" key="1">
    <source>
        <dbReference type="SAM" id="MobiDB-lite"/>
    </source>
</evidence>
<dbReference type="EnsemblPlants" id="TuG1812G0700005291.01.T01">
    <property type="protein sequence ID" value="TuG1812G0700005291.01.T01.cds303247"/>
    <property type="gene ID" value="TuG1812G0700005291.01"/>
</dbReference>
<organism evidence="2 3">
    <name type="scientific">Triticum urartu</name>
    <name type="common">Red wild einkorn</name>
    <name type="synonym">Crithodium urartu</name>
    <dbReference type="NCBI Taxonomy" id="4572"/>
    <lineage>
        <taxon>Eukaryota</taxon>
        <taxon>Viridiplantae</taxon>
        <taxon>Streptophyta</taxon>
        <taxon>Embryophyta</taxon>
        <taxon>Tracheophyta</taxon>
        <taxon>Spermatophyta</taxon>
        <taxon>Magnoliopsida</taxon>
        <taxon>Liliopsida</taxon>
        <taxon>Poales</taxon>
        <taxon>Poaceae</taxon>
        <taxon>BOP clade</taxon>
        <taxon>Pooideae</taxon>
        <taxon>Triticodae</taxon>
        <taxon>Triticeae</taxon>
        <taxon>Triticinae</taxon>
        <taxon>Triticum</taxon>
    </lineage>
</organism>
<reference evidence="2" key="2">
    <citation type="submission" date="2018-03" db="EMBL/GenBank/DDBJ databases">
        <title>The Triticum urartu genome reveals the dynamic nature of wheat genome evolution.</title>
        <authorList>
            <person name="Ling H."/>
            <person name="Ma B."/>
            <person name="Shi X."/>
            <person name="Liu H."/>
            <person name="Dong L."/>
            <person name="Sun H."/>
            <person name="Cao Y."/>
            <person name="Gao Q."/>
            <person name="Zheng S."/>
            <person name="Li Y."/>
            <person name="Yu Y."/>
            <person name="Du H."/>
            <person name="Qi M."/>
            <person name="Li Y."/>
            <person name="Yu H."/>
            <person name="Cui Y."/>
            <person name="Wang N."/>
            <person name="Chen C."/>
            <person name="Wu H."/>
            <person name="Zhao Y."/>
            <person name="Zhang J."/>
            <person name="Li Y."/>
            <person name="Zhou W."/>
            <person name="Zhang B."/>
            <person name="Hu W."/>
            <person name="Eijk M."/>
            <person name="Tang J."/>
            <person name="Witsenboer H."/>
            <person name="Zhao S."/>
            <person name="Li Z."/>
            <person name="Zhang A."/>
            <person name="Wang D."/>
            <person name="Liang C."/>
        </authorList>
    </citation>
    <scope>NUCLEOTIDE SEQUENCE [LARGE SCALE GENOMIC DNA]</scope>
    <source>
        <strain evidence="2">cv. G1812</strain>
    </source>
</reference>